<evidence type="ECO:0000256" key="1">
    <source>
        <dbReference type="ARBA" id="ARBA00001974"/>
    </source>
</evidence>
<organism evidence="6 7">
    <name type="scientific">Paraburkholderia acidicola</name>
    <dbReference type="NCBI Taxonomy" id="1912599"/>
    <lineage>
        <taxon>Bacteria</taxon>
        <taxon>Pseudomonadati</taxon>
        <taxon>Pseudomonadota</taxon>
        <taxon>Betaproteobacteria</taxon>
        <taxon>Burkholderiales</taxon>
        <taxon>Burkholderiaceae</taxon>
        <taxon>Paraburkholderia</taxon>
    </lineage>
</organism>
<dbReference type="GO" id="GO:0071949">
    <property type="term" value="F:FAD binding"/>
    <property type="evidence" value="ECO:0007669"/>
    <property type="project" value="InterPro"/>
</dbReference>
<dbReference type="RefSeq" id="WP_096717596.1">
    <property type="nucleotide sequence ID" value="NZ_MTZV01000002.1"/>
</dbReference>
<evidence type="ECO:0000256" key="4">
    <source>
        <dbReference type="ARBA" id="ARBA00023002"/>
    </source>
</evidence>
<dbReference type="Pfam" id="PF01494">
    <property type="entry name" value="FAD_binding_3"/>
    <property type="match status" value="1"/>
</dbReference>
<keyword evidence="3" id="KW-0274">FAD</keyword>
<sequence>MRVIIAGGGIVGLTAGIAFKSIGWDVLVCEQASEIRAAGAAIGLWRNALDVFSEVGVGDSINAIGTSVETWFYDAGGRRLRAPGFALAEHQFLLVPRPQLNQLLAAAVGQDNIRVNTKILAFEEEADHVKVTFTNGAIERADLLLGADGAYSAVRAQLVPGSTAQEHRGHHVWRGMLAAGDEPAEGSILTVGHERARGGYVRTYGDQVVWMVNQFDSPAVTGTKKEEALRRAALLNDNGWNDWLAKLIERTPEAQILHNQIMFVPALPRWTSARVALIGDAAHALSPHISAGGTLGVEDVRVLVDAVQTHGDLATALSAYETNRMPHYARVHELADAVEQVRDAHEYAQAYASFTHWMLNDGYRASRVTP</sequence>
<dbReference type="PANTHER" id="PTHR46496:SF1">
    <property type="entry name" value="ZEAXANTHIN EPOXIDASE, CHLOROPLASTIC"/>
    <property type="match status" value="1"/>
</dbReference>
<dbReference type="Proteomes" id="UP000218022">
    <property type="component" value="Unassembled WGS sequence"/>
</dbReference>
<protein>
    <recommendedName>
        <fullName evidence="5">FAD-binding domain-containing protein</fullName>
    </recommendedName>
</protein>
<comment type="cofactor">
    <cofactor evidence="1">
        <name>FAD</name>
        <dbReference type="ChEBI" id="CHEBI:57692"/>
    </cofactor>
</comment>
<comment type="caution">
    <text evidence="6">The sequence shown here is derived from an EMBL/GenBank/DDBJ whole genome shotgun (WGS) entry which is preliminary data.</text>
</comment>
<feature type="domain" description="FAD-binding" evidence="5">
    <location>
        <begin position="2"/>
        <end position="332"/>
    </location>
</feature>
<dbReference type="PANTHER" id="PTHR46496">
    <property type="match status" value="1"/>
</dbReference>
<dbReference type="InterPro" id="IPR002938">
    <property type="entry name" value="FAD-bd"/>
</dbReference>
<proteinExistence type="predicted"/>
<evidence type="ECO:0000313" key="6">
    <source>
        <dbReference type="EMBL" id="PCE27948.1"/>
    </source>
</evidence>
<dbReference type="InterPro" id="IPR036188">
    <property type="entry name" value="FAD/NAD-bd_sf"/>
</dbReference>
<dbReference type="PRINTS" id="PR00420">
    <property type="entry name" value="RNGMNOXGNASE"/>
</dbReference>
<keyword evidence="4" id="KW-0560">Oxidoreductase</keyword>
<name>A0A2A4F5Q9_9BURK</name>
<evidence type="ECO:0000256" key="3">
    <source>
        <dbReference type="ARBA" id="ARBA00022827"/>
    </source>
</evidence>
<reference evidence="6 7" key="1">
    <citation type="submission" date="2017-01" db="EMBL/GenBank/DDBJ databases">
        <title>Whole-Genome Shotgun Sequencing of Two beta-Proteobacterial Species in Search of the Bulgecin Biosynthetic Cluster.</title>
        <authorList>
            <person name="Horsman M.E."/>
            <person name="Marous D.R."/>
            <person name="Li R."/>
            <person name="Oliver R.A."/>
            <person name="Byun B."/>
            <person name="Emrich S.J."/>
            <person name="Boggess B."/>
            <person name="Townsend C.A."/>
            <person name="Mobashery S."/>
        </authorList>
    </citation>
    <scope>NUCLEOTIDE SEQUENCE [LARGE SCALE GENOMIC DNA]</scope>
    <source>
        <strain evidence="6 7">ATCC 31363</strain>
    </source>
</reference>
<evidence type="ECO:0000259" key="5">
    <source>
        <dbReference type="Pfam" id="PF01494"/>
    </source>
</evidence>
<dbReference type="Gene3D" id="3.50.50.60">
    <property type="entry name" value="FAD/NAD(P)-binding domain"/>
    <property type="match status" value="1"/>
</dbReference>
<evidence type="ECO:0000313" key="7">
    <source>
        <dbReference type="Proteomes" id="UP000218022"/>
    </source>
</evidence>
<evidence type="ECO:0000256" key="2">
    <source>
        <dbReference type="ARBA" id="ARBA00022630"/>
    </source>
</evidence>
<accession>A0A2A4F5Q9</accession>
<dbReference type="OrthoDB" id="9782160at2"/>
<gene>
    <name evidence="6" type="ORF">BWP39_05430</name>
</gene>
<keyword evidence="2" id="KW-0285">Flavoprotein</keyword>
<dbReference type="AlphaFoldDB" id="A0A2A4F5Q9"/>
<dbReference type="EMBL" id="MTZV01000002">
    <property type="protein sequence ID" value="PCE27948.1"/>
    <property type="molecule type" value="Genomic_DNA"/>
</dbReference>
<dbReference type="SUPFAM" id="SSF51905">
    <property type="entry name" value="FAD/NAD(P)-binding domain"/>
    <property type="match status" value="1"/>
</dbReference>
<dbReference type="GO" id="GO:0016491">
    <property type="term" value="F:oxidoreductase activity"/>
    <property type="evidence" value="ECO:0007669"/>
    <property type="project" value="UniProtKB-KW"/>
</dbReference>